<evidence type="ECO:0000256" key="7">
    <source>
        <dbReference type="PROSITE-ProRule" id="PRU00042"/>
    </source>
</evidence>
<feature type="domain" description="C2H2-type" evidence="9">
    <location>
        <begin position="102"/>
        <end position="130"/>
    </location>
</feature>
<comment type="subcellular location">
    <subcellularLocation>
        <location evidence="1">Nucleus</location>
    </subcellularLocation>
</comment>
<dbReference type="Gene3D" id="3.30.160.60">
    <property type="entry name" value="Classic Zinc Finger"/>
    <property type="match status" value="1"/>
</dbReference>
<dbReference type="SUPFAM" id="SSF57667">
    <property type="entry name" value="beta-beta-alpha zinc fingers"/>
    <property type="match status" value="1"/>
</dbReference>
<feature type="region of interest" description="Disordered" evidence="8">
    <location>
        <begin position="58"/>
        <end position="83"/>
    </location>
</feature>
<evidence type="ECO:0000256" key="2">
    <source>
        <dbReference type="ARBA" id="ARBA00022723"/>
    </source>
</evidence>
<dbReference type="PANTHER" id="PTHR24388:SF54">
    <property type="entry name" value="PROTEIN ESCARGOT"/>
    <property type="match status" value="1"/>
</dbReference>
<dbReference type="GO" id="GO:0000981">
    <property type="term" value="F:DNA-binding transcription factor activity, RNA polymerase II-specific"/>
    <property type="evidence" value="ECO:0007669"/>
    <property type="project" value="TreeGrafter"/>
</dbReference>
<reference evidence="10 11" key="1">
    <citation type="submission" date="2016-04" db="EMBL/GenBank/DDBJ databases">
        <title>A degradative enzymes factory behind the ericoid mycorrhizal symbiosis.</title>
        <authorList>
            <consortium name="DOE Joint Genome Institute"/>
            <person name="Martino E."/>
            <person name="Morin E."/>
            <person name="Grelet G."/>
            <person name="Kuo A."/>
            <person name="Kohler A."/>
            <person name="Daghino S."/>
            <person name="Barry K."/>
            <person name="Choi C."/>
            <person name="Cichocki N."/>
            <person name="Clum A."/>
            <person name="Copeland A."/>
            <person name="Hainaut M."/>
            <person name="Haridas S."/>
            <person name="Labutti K."/>
            <person name="Lindquist E."/>
            <person name="Lipzen A."/>
            <person name="Khouja H.-R."/>
            <person name="Murat C."/>
            <person name="Ohm R."/>
            <person name="Olson A."/>
            <person name="Spatafora J."/>
            <person name="Veneault-Fourrey C."/>
            <person name="Henrissat B."/>
            <person name="Grigoriev I."/>
            <person name="Martin F."/>
            <person name="Perotto S."/>
        </authorList>
    </citation>
    <scope>NUCLEOTIDE SEQUENCE [LARGE SCALE GENOMIC DNA]</scope>
    <source>
        <strain evidence="10 11">F</strain>
    </source>
</reference>
<dbReference type="PANTHER" id="PTHR24388">
    <property type="entry name" value="ZINC FINGER PROTEIN"/>
    <property type="match status" value="1"/>
</dbReference>
<keyword evidence="6" id="KW-0539">Nucleus</keyword>
<feature type="domain" description="C2H2-type" evidence="9">
    <location>
        <begin position="131"/>
        <end position="161"/>
    </location>
</feature>
<dbReference type="SMART" id="SM00355">
    <property type="entry name" value="ZnF_C2H2"/>
    <property type="match status" value="3"/>
</dbReference>
<feature type="compositionally biased region" description="Polar residues" evidence="8">
    <location>
        <begin position="58"/>
        <end position="75"/>
    </location>
</feature>
<dbReference type="Proteomes" id="UP000235786">
    <property type="component" value="Unassembled WGS sequence"/>
</dbReference>
<proteinExistence type="predicted"/>
<dbReference type="AlphaFoldDB" id="A0A2J6RHI3"/>
<dbReference type="InterPro" id="IPR013087">
    <property type="entry name" value="Znf_C2H2_type"/>
</dbReference>
<keyword evidence="11" id="KW-1185">Reference proteome</keyword>
<dbReference type="InterPro" id="IPR050527">
    <property type="entry name" value="Snail/Krueppel_Znf"/>
</dbReference>
<dbReference type="GO" id="GO:0000978">
    <property type="term" value="F:RNA polymerase II cis-regulatory region sequence-specific DNA binding"/>
    <property type="evidence" value="ECO:0007669"/>
    <property type="project" value="TreeGrafter"/>
</dbReference>
<evidence type="ECO:0000256" key="8">
    <source>
        <dbReference type="SAM" id="MobiDB-lite"/>
    </source>
</evidence>
<evidence type="ECO:0000256" key="1">
    <source>
        <dbReference type="ARBA" id="ARBA00004123"/>
    </source>
</evidence>
<accession>A0A2J6RHI3</accession>
<protein>
    <recommendedName>
        <fullName evidence="9">C2H2-type domain-containing protein</fullName>
    </recommendedName>
</protein>
<keyword evidence="4 7" id="KW-0863">Zinc-finger</keyword>
<evidence type="ECO:0000313" key="10">
    <source>
        <dbReference type="EMBL" id="PMD37978.1"/>
    </source>
</evidence>
<dbReference type="GO" id="GO:0008270">
    <property type="term" value="F:zinc ion binding"/>
    <property type="evidence" value="ECO:0007669"/>
    <property type="project" value="UniProtKB-KW"/>
</dbReference>
<dbReference type="PROSITE" id="PS00028">
    <property type="entry name" value="ZINC_FINGER_C2H2_1"/>
    <property type="match status" value="3"/>
</dbReference>
<evidence type="ECO:0000313" key="11">
    <source>
        <dbReference type="Proteomes" id="UP000235786"/>
    </source>
</evidence>
<keyword evidence="5" id="KW-0862">Zinc</keyword>
<evidence type="ECO:0000256" key="3">
    <source>
        <dbReference type="ARBA" id="ARBA00022737"/>
    </source>
</evidence>
<evidence type="ECO:0000256" key="4">
    <source>
        <dbReference type="ARBA" id="ARBA00022771"/>
    </source>
</evidence>
<dbReference type="GO" id="GO:0005634">
    <property type="term" value="C:nucleus"/>
    <property type="evidence" value="ECO:0007669"/>
    <property type="project" value="UniProtKB-SubCell"/>
</dbReference>
<keyword evidence="3" id="KW-0677">Repeat</keyword>
<sequence>MANKLTIHDFPLGSQFGATKIVLDISSYHQPNHDFRADFTDLRGMTENDDDIFMSQGSTPIDNVNATGSNHTTRAAASRHKRKPPIIRRKDKAPPQVTIENLDCHLCEESFSTEYDILNHWKDSHKDERPFLCPKIACGKSFNTKSHLYVHVRNFHLDHKPHVCKFCKHRFLWRCERDKHVRNVHIELKDNECELC</sequence>
<organism evidence="10 11">
    <name type="scientific">Hyaloscypha variabilis (strain UAMH 11265 / GT02V1 / F)</name>
    <name type="common">Meliniomyces variabilis</name>
    <dbReference type="NCBI Taxonomy" id="1149755"/>
    <lineage>
        <taxon>Eukaryota</taxon>
        <taxon>Fungi</taxon>
        <taxon>Dikarya</taxon>
        <taxon>Ascomycota</taxon>
        <taxon>Pezizomycotina</taxon>
        <taxon>Leotiomycetes</taxon>
        <taxon>Helotiales</taxon>
        <taxon>Hyaloscyphaceae</taxon>
        <taxon>Hyaloscypha</taxon>
        <taxon>Hyaloscypha variabilis</taxon>
    </lineage>
</organism>
<gene>
    <name evidence="10" type="ORF">L207DRAFT_530927</name>
</gene>
<dbReference type="EMBL" id="KZ613948">
    <property type="protein sequence ID" value="PMD37978.1"/>
    <property type="molecule type" value="Genomic_DNA"/>
</dbReference>
<dbReference type="OrthoDB" id="4748970at2759"/>
<dbReference type="STRING" id="1149755.A0A2J6RHI3"/>
<evidence type="ECO:0000259" key="9">
    <source>
        <dbReference type="PROSITE" id="PS50157"/>
    </source>
</evidence>
<keyword evidence="2" id="KW-0479">Metal-binding</keyword>
<evidence type="ECO:0000256" key="5">
    <source>
        <dbReference type="ARBA" id="ARBA00022833"/>
    </source>
</evidence>
<name>A0A2J6RHI3_HYAVF</name>
<dbReference type="FunFam" id="3.30.160.60:FF:000100">
    <property type="entry name" value="Zinc finger 45-like"/>
    <property type="match status" value="1"/>
</dbReference>
<dbReference type="InterPro" id="IPR036236">
    <property type="entry name" value="Znf_C2H2_sf"/>
</dbReference>
<dbReference type="PROSITE" id="PS50157">
    <property type="entry name" value="ZINC_FINGER_C2H2_2"/>
    <property type="match status" value="2"/>
</dbReference>
<evidence type="ECO:0000256" key="6">
    <source>
        <dbReference type="ARBA" id="ARBA00023242"/>
    </source>
</evidence>